<organism evidence="4 5">
    <name type="scientific">Rubellimicrobium aerolatum</name>
    <dbReference type="NCBI Taxonomy" id="490979"/>
    <lineage>
        <taxon>Bacteria</taxon>
        <taxon>Pseudomonadati</taxon>
        <taxon>Pseudomonadota</taxon>
        <taxon>Alphaproteobacteria</taxon>
        <taxon>Rhodobacterales</taxon>
        <taxon>Roseobacteraceae</taxon>
        <taxon>Rubellimicrobium</taxon>
    </lineage>
</organism>
<keyword evidence="5" id="KW-1185">Reference proteome</keyword>
<accession>A0ABW0SEK1</accession>
<dbReference type="EMBL" id="JBHSNA010000014">
    <property type="protein sequence ID" value="MFC5567398.1"/>
    <property type="molecule type" value="Genomic_DNA"/>
</dbReference>
<evidence type="ECO:0000256" key="3">
    <source>
        <dbReference type="SAM" id="SignalP"/>
    </source>
</evidence>
<reference evidence="5" key="1">
    <citation type="journal article" date="2019" name="Int. J. Syst. Evol. Microbiol.">
        <title>The Global Catalogue of Microorganisms (GCM) 10K type strain sequencing project: providing services to taxonomists for standard genome sequencing and annotation.</title>
        <authorList>
            <consortium name="The Broad Institute Genomics Platform"/>
            <consortium name="The Broad Institute Genome Sequencing Center for Infectious Disease"/>
            <person name="Wu L."/>
            <person name="Ma J."/>
        </authorList>
    </citation>
    <scope>NUCLEOTIDE SEQUENCE [LARGE SCALE GENOMIC DNA]</scope>
    <source>
        <strain evidence="5">KACC 11588</strain>
    </source>
</reference>
<dbReference type="SUPFAM" id="SSF101082">
    <property type="entry name" value="Typo IV secretion system protein TraC"/>
    <property type="match status" value="1"/>
</dbReference>
<evidence type="ECO:0000256" key="1">
    <source>
        <dbReference type="SAM" id="Coils"/>
    </source>
</evidence>
<proteinExistence type="predicted"/>
<dbReference type="Pfam" id="PF07996">
    <property type="entry name" value="T4SS"/>
    <property type="match status" value="1"/>
</dbReference>
<feature type="signal peptide" evidence="3">
    <location>
        <begin position="1"/>
        <end position="20"/>
    </location>
</feature>
<evidence type="ECO:0000313" key="4">
    <source>
        <dbReference type="EMBL" id="MFC5567398.1"/>
    </source>
</evidence>
<dbReference type="RefSeq" id="WP_209841961.1">
    <property type="nucleotide sequence ID" value="NZ_JAGGJP010000013.1"/>
</dbReference>
<evidence type="ECO:0000256" key="2">
    <source>
        <dbReference type="SAM" id="MobiDB-lite"/>
    </source>
</evidence>
<sequence length="274" mass="28691">MKRLLLSTVLVLGLPQGASAAIPVIDVRAIAQGVAQLDQMLEDFGLQSDLLDNALEQLRTLQDQVDKLTATYEALTGERDIMELVMGGELDNLLGGNFTDVVASIQAVQQGDWSQLTGPNAGRLREGIEGVLNEAGFDRATLGRLAAGNPRRTGPSDPTGTPGDGVGTDKEAQRIATRATTGATMSAAAQVSHANAGVEAERLEALVAAIPSQPDLKASIDHNTRVTAELGIILLEMLRLQSVATVGAGQAGVIDAATIAAEREYVDFTLPDMK</sequence>
<dbReference type="InterPro" id="IPR014158">
    <property type="entry name" value="T4SS_VirB5"/>
</dbReference>
<keyword evidence="3" id="KW-0732">Signal</keyword>
<dbReference type="Proteomes" id="UP001596056">
    <property type="component" value="Unassembled WGS sequence"/>
</dbReference>
<gene>
    <name evidence="4" type="ORF">ACFPOC_13375</name>
</gene>
<protein>
    <submittedName>
        <fullName evidence="4">Type IV secretion system protein</fullName>
    </submittedName>
</protein>
<feature type="coiled-coil region" evidence="1">
    <location>
        <begin position="51"/>
        <end position="78"/>
    </location>
</feature>
<keyword evidence="1" id="KW-0175">Coiled coil</keyword>
<evidence type="ECO:0000313" key="5">
    <source>
        <dbReference type="Proteomes" id="UP001596056"/>
    </source>
</evidence>
<feature type="region of interest" description="Disordered" evidence="2">
    <location>
        <begin position="142"/>
        <end position="169"/>
    </location>
</feature>
<comment type="caution">
    <text evidence="4">The sequence shown here is derived from an EMBL/GenBank/DDBJ whole genome shotgun (WGS) entry which is preliminary data.</text>
</comment>
<dbReference type="InterPro" id="IPR023220">
    <property type="entry name" value="T4SS_VirB5-domain"/>
</dbReference>
<feature type="chain" id="PRO_5045889148" evidence="3">
    <location>
        <begin position="21"/>
        <end position="274"/>
    </location>
</feature>
<dbReference type="Gene3D" id="1.20.58.430">
    <property type="entry name" value="Type IV secretion system, VirB5-domain"/>
    <property type="match status" value="1"/>
</dbReference>
<name>A0ABW0SEK1_9RHOB</name>